<name>A0A0A9AMF6_ARUDO</name>
<dbReference type="EMBL" id="GBRH01249628">
    <property type="protein sequence ID" value="JAD48267.1"/>
    <property type="molecule type" value="Transcribed_RNA"/>
</dbReference>
<keyword evidence="1" id="KW-0812">Transmembrane</keyword>
<reference evidence="2" key="2">
    <citation type="journal article" date="2015" name="Data Brief">
        <title>Shoot transcriptome of the giant reed, Arundo donax.</title>
        <authorList>
            <person name="Barrero R.A."/>
            <person name="Guerrero F.D."/>
            <person name="Moolhuijzen P."/>
            <person name="Goolsby J.A."/>
            <person name="Tidwell J."/>
            <person name="Bellgard S.E."/>
            <person name="Bellgard M.I."/>
        </authorList>
    </citation>
    <scope>NUCLEOTIDE SEQUENCE</scope>
    <source>
        <tissue evidence="2">Shoot tissue taken approximately 20 cm above the soil surface</tissue>
    </source>
</reference>
<evidence type="ECO:0000256" key="1">
    <source>
        <dbReference type="SAM" id="Phobius"/>
    </source>
</evidence>
<dbReference type="AlphaFoldDB" id="A0A0A9AMF6"/>
<keyword evidence="1" id="KW-1133">Transmembrane helix</keyword>
<keyword evidence="1" id="KW-0472">Membrane</keyword>
<accession>A0A0A9AMF6</accession>
<sequence>MPILMASYLVCLTACTIFHICVFPPFTLTTVEQLRLAN</sequence>
<evidence type="ECO:0000313" key="2">
    <source>
        <dbReference type="EMBL" id="JAD48267.1"/>
    </source>
</evidence>
<organism evidence="2">
    <name type="scientific">Arundo donax</name>
    <name type="common">Giant reed</name>
    <name type="synonym">Donax arundinaceus</name>
    <dbReference type="NCBI Taxonomy" id="35708"/>
    <lineage>
        <taxon>Eukaryota</taxon>
        <taxon>Viridiplantae</taxon>
        <taxon>Streptophyta</taxon>
        <taxon>Embryophyta</taxon>
        <taxon>Tracheophyta</taxon>
        <taxon>Spermatophyta</taxon>
        <taxon>Magnoliopsida</taxon>
        <taxon>Liliopsida</taxon>
        <taxon>Poales</taxon>
        <taxon>Poaceae</taxon>
        <taxon>PACMAD clade</taxon>
        <taxon>Arundinoideae</taxon>
        <taxon>Arundineae</taxon>
        <taxon>Arundo</taxon>
    </lineage>
</organism>
<proteinExistence type="predicted"/>
<reference evidence="2" key="1">
    <citation type="submission" date="2014-09" db="EMBL/GenBank/DDBJ databases">
        <authorList>
            <person name="Magalhaes I.L.F."/>
            <person name="Oliveira U."/>
            <person name="Santos F.R."/>
            <person name="Vidigal T.H.D.A."/>
            <person name="Brescovit A.D."/>
            <person name="Santos A.J."/>
        </authorList>
    </citation>
    <scope>NUCLEOTIDE SEQUENCE</scope>
    <source>
        <tissue evidence="2">Shoot tissue taken approximately 20 cm above the soil surface</tissue>
    </source>
</reference>
<feature type="transmembrane region" description="Helical" evidence="1">
    <location>
        <begin position="6"/>
        <end position="28"/>
    </location>
</feature>
<protein>
    <submittedName>
        <fullName evidence="2">Uncharacterized protein</fullName>
    </submittedName>
</protein>